<organism evidence="1 2">
    <name type="scientific">Brevibacterium daeguense</name>
    <dbReference type="NCBI Taxonomy" id="909936"/>
    <lineage>
        <taxon>Bacteria</taxon>
        <taxon>Bacillati</taxon>
        <taxon>Actinomycetota</taxon>
        <taxon>Actinomycetes</taxon>
        <taxon>Micrococcales</taxon>
        <taxon>Brevibacteriaceae</taxon>
        <taxon>Brevibacterium</taxon>
    </lineage>
</organism>
<gene>
    <name evidence="1" type="ORF">GCM10022261_12220</name>
</gene>
<sequence>MIMPFTNPYGGMIQQQNWEMYWEPSYVDLYASYRFRVRVDHGTRSVCVSGAVGNKGTVVATQSVKVALGVTVRIDGVLRSAERIYTMGQGIRPGDLVYTEPCMAVPLRYLDEDADAKYRFELLVDIYGEAFSDWGPGNNHSWVDWFTFSPRALETDQRFGDLPEPEGHGH</sequence>
<keyword evidence="2" id="KW-1185">Reference proteome</keyword>
<protein>
    <submittedName>
        <fullName evidence="1">Uncharacterized protein</fullName>
    </submittedName>
</protein>
<dbReference type="EMBL" id="BAABAZ010000004">
    <property type="protein sequence ID" value="GAA4283691.1"/>
    <property type="molecule type" value="Genomic_DNA"/>
</dbReference>
<name>A0ABP8EIA7_9MICO</name>
<evidence type="ECO:0000313" key="1">
    <source>
        <dbReference type="EMBL" id="GAA4283691.1"/>
    </source>
</evidence>
<accession>A0ABP8EIA7</accession>
<proteinExistence type="predicted"/>
<dbReference type="Proteomes" id="UP001501586">
    <property type="component" value="Unassembled WGS sequence"/>
</dbReference>
<comment type="caution">
    <text evidence="1">The sequence shown here is derived from an EMBL/GenBank/DDBJ whole genome shotgun (WGS) entry which is preliminary data.</text>
</comment>
<evidence type="ECO:0000313" key="2">
    <source>
        <dbReference type="Proteomes" id="UP001501586"/>
    </source>
</evidence>
<reference evidence="2" key="1">
    <citation type="journal article" date="2019" name="Int. J. Syst. Evol. Microbiol.">
        <title>The Global Catalogue of Microorganisms (GCM) 10K type strain sequencing project: providing services to taxonomists for standard genome sequencing and annotation.</title>
        <authorList>
            <consortium name="The Broad Institute Genomics Platform"/>
            <consortium name="The Broad Institute Genome Sequencing Center for Infectious Disease"/>
            <person name="Wu L."/>
            <person name="Ma J."/>
        </authorList>
    </citation>
    <scope>NUCLEOTIDE SEQUENCE [LARGE SCALE GENOMIC DNA]</scope>
    <source>
        <strain evidence="2">JCM 17458</strain>
    </source>
</reference>